<keyword evidence="3" id="KW-0408">Iron</keyword>
<protein>
    <submittedName>
        <fullName evidence="11">Uncharacterized protein</fullName>
    </submittedName>
</protein>
<feature type="compositionally biased region" description="Basic and acidic residues" evidence="9">
    <location>
        <begin position="160"/>
        <end position="263"/>
    </location>
</feature>
<comment type="similarity">
    <text evidence="2">Belongs to the CCC1 family.</text>
</comment>
<comment type="caution">
    <text evidence="11">The sequence shown here is derived from an EMBL/GenBank/DDBJ whole genome shotgun (WGS) entry which is preliminary data.</text>
</comment>
<evidence type="ECO:0000256" key="3">
    <source>
        <dbReference type="ARBA" id="ARBA00022496"/>
    </source>
</evidence>
<keyword evidence="3" id="KW-0410">Iron transport</keyword>
<evidence type="ECO:0000256" key="7">
    <source>
        <dbReference type="ARBA" id="ARBA00023136"/>
    </source>
</evidence>
<evidence type="ECO:0000256" key="2">
    <source>
        <dbReference type="ARBA" id="ARBA00007049"/>
    </source>
</evidence>
<comment type="subcellular location">
    <subcellularLocation>
        <location evidence="1">Vacuole membrane</location>
        <topology evidence="1">Multi-pass membrane protein</topology>
    </subcellularLocation>
</comment>
<dbReference type="Proteomes" id="UP000886520">
    <property type="component" value="Chromosome 1"/>
</dbReference>
<dbReference type="InterPro" id="IPR008217">
    <property type="entry name" value="Ccc1_fam"/>
</dbReference>
<dbReference type="GO" id="GO:0030026">
    <property type="term" value="P:intracellular manganese ion homeostasis"/>
    <property type="evidence" value="ECO:0007669"/>
    <property type="project" value="InterPro"/>
</dbReference>
<dbReference type="GO" id="GO:0005384">
    <property type="term" value="F:manganese ion transmembrane transporter activity"/>
    <property type="evidence" value="ECO:0007669"/>
    <property type="project" value="InterPro"/>
</dbReference>
<dbReference type="Pfam" id="PF01988">
    <property type="entry name" value="VIT1"/>
    <property type="match status" value="1"/>
</dbReference>
<dbReference type="GO" id="GO:0006826">
    <property type="term" value="P:iron ion transport"/>
    <property type="evidence" value="ECO:0007669"/>
    <property type="project" value="UniProtKB-KW"/>
</dbReference>
<dbReference type="GO" id="GO:0005774">
    <property type="term" value="C:vacuolar membrane"/>
    <property type="evidence" value="ECO:0007669"/>
    <property type="project" value="UniProtKB-SubCell"/>
</dbReference>
<keyword evidence="6 10" id="KW-1133">Transmembrane helix</keyword>
<evidence type="ECO:0000313" key="11">
    <source>
        <dbReference type="EMBL" id="KAI5085053.1"/>
    </source>
</evidence>
<keyword evidence="5 10" id="KW-0812">Transmembrane</keyword>
<accession>A0A9D4VGH1</accession>
<proteinExistence type="inferred from homology"/>
<feature type="transmembrane region" description="Helical" evidence="10">
    <location>
        <begin position="515"/>
        <end position="536"/>
    </location>
</feature>
<keyword evidence="12" id="KW-1185">Reference proteome</keyword>
<evidence type="ECO:0000256" key="8">
    <source>
        <dbReference type="ARBA" id="ARBA00044464"/>
    </source>
</evidence>
<evidence type="ECO:0000256" key="9">
    <source>
        <dbReference type="SAM" id="MobiDB-lite"/>
    </source>
</evidence>
<organism evidence="11 12">
    <name type="scientific">Adiantum capillus-veneris</name>
    <name type="common">Maidenhair fern</name>
    <dbReference type="NCBI Taxonomy" id="13818"/>
    <lineage>
        <taxon>Eukaryota</taxon>
        <taxon>Viridiplantae</taxon>
        <taxon>Streptophyta</taxon>
        <taxon>Embryophyta</taxon>
        <taxon>Tracheophyta</taxon>
        <taxon>Polypodiopsida</taxon>
        <taxon>Polypodiidae</taxon>
        <taxon>Polypodiales</taxon>
        <taxon>Pteridineae</taxon>
        <taxon>Pteridaceae</taxon>
        <taxon>Vittarioideae</taxon>
        <taxon>Adiantum</taxon>
    </lineage>
</organism>
<evidence type="ECO:0000256" key="5">
    <source>
        <dbReference type="ARBA" id="ARBA00022692"/>
    </source>
</evidence>
<keyword evidence="7 10" id="KW-0472">Membrane</keyword>
<dbReference type="AlphaFoldDB" id="A0A9D4VGH1"/>
<evidence type="ECO:0000256" key="4">
    <source>
        <dbReference type="ARBA" id="ARBA00022554"/>
    </source>
</evidence>
<dbReference type="PANTHER" id="PTHR31851">
    <property type="entry name" value="FE(2+)/MN(2+) TRANSPORTER PCL1"/>
    <property type="match status" value="1"/>
</dbReference>
<name>A0A9D4VGH1_ADICA</name>
<reference evidence="11" key="1">
    <citation type="submission" date="2021-01" db="EMBL/GenBank/DDBJ databases">
        <title>Adiantum capillus-veneris genome.</title>
        <authorList>
            <person name="Fang Y."/>
            <person name="Liao Q."/>
        </authorList>
    </citation>
    <scope>NUCLEOTIDE SEQUENCE</scope>
    <source>
        <strain evidence="11">H3</strain>
        <tissue evidence="11">Leaf</tissue>
    </source>
</reference>
<gene>
    <name evidence="11" type="ORF">GOP47_0001222</name>
</gene>
<dbReference type="EMBL" id="JABFUD020000001">
    <property type="protein sequence ID" value="KAI5085053.1"/>
    <property type="molecule type" value="Genomic_DNA"/>
</dbReference>
<evidence type="ECO:0000313" key="12">
    <source>
        <dbReference type="Proteomes" id="UP000886520"/>
    </source>
</evidence>
<feature type="region of interest" description="Disordered" evidence="9">
    <location>
        <begin position="39"/>
        <end position="67"/>
    </location>
</feature>
<keyword evidence="3" id="KW-0813">Transport</keyword>
<keyword evidence="4" id="KW-0926">Vacuole</keyword>
<evidence type="ECO:0000256" key="10">
    <source>
        <dbReference type="SAM" id="Phobius"/>
    </source>
</evidence>
<sequence length="540" mass="58655">MGSLQHDLEIISNSPLSPSAFDEDGSLVVGRARAFFMNNGDNNGGIKKEKDYAQSTRNEGQNISNARGNFGYGTNKIKGLDRSSNASHEGLGYVDSALHIHEDHTKLQTQRRSLNIGHGILQYKRERQSFGYGEEEKRALGVVHGYGGGIDRVSVGGEGRGYDIDGDKRERQSMAKSGQRERENEKRYIRGDRHGDEKKEERGRENEEGFKRDDSEDGHCDEGRRGRESVGEQGKGGKREEGGRGRHMEGEEEKREEVVNRESEKGNGVVVVEEGVDYVHRGQWLRAAILGANDGLVSTASLMLGVGAVKGTDPKAMVISGLAGLVGGACSMAIGEFISVYSQRDAERFDKKSKALEEKAHSIEHPQSQKDLEEGNFTLGMFLSKTPNKKEFTHVPAFKDDSKKVVLHSFKLDVGCGTLNQHCGTMKQLGSHFGERKEKVVDKEESSIGPSPWEAAGASGLAFALGAMVPLLSASFIRKESSRISVMLGICSVALFCMGGIGAKLSAGSILKGSLRVLLGGWSAMLITYGLLRLFATSGV</sequence>
<feature type="transmembrane region" description="Helical" evidence="10">
    <location>
        <begin position="484"/>
        <end position="503"/>
    </location>
</feature>
<comment type="catalytic activity">
    <reaction evidence="8">
        <text>Fe(2+)(in) = Fe(2+)(out)</text>
        <dbReference type="Rhea" id="RHEA:28486"/>
        <dbReference type="ChEBI" id="CHEBI:29033"/>
    </reaction>
    <physiologicalReaction direction="left-to-right" evidence="8">
        <dbReference type="Rhea" id="RHEA:28487"/>
    </physiologicalReaction>
</comment>
<feature type="compositionally biased region" description="Polar residues" evidence="9">
    <location>
        <begin position="53"/>
        <end position="67"/>
    </location>
</feature>
<feature type="transmembrane region" description="Helical" evidence="10">
    <location>
        <begin position="455"/>
        <end position="477"/>
    </location>
</feature>
<feature type="region of interest" description="Disordered" evidence="9">
    <location>
        <begin position="147"/>
        <end position="263"/>
    </location>
</feature>
<evidence type="ECO:0000256" key="6">
    <source>
        <dbReference type="ARBA" id="ARBA00022989"/>
    </source>
</evidence>
<keyword evidence="3" id="KW-0406">Ion transport</keyword>
<dbReference type="OrthoDB" id="73465at2759"/>
<evidence type="ECO:0000256" key="1">
    <source>
        <dbReference type="ARBA" id="ARBA00004128"/>
    </source>
</evidence>